<sequence length="214" mass="25481">MQKIDKSQILSNNYKTWHDSLGDSHPIYNSSSNKHYDDIKMSLLYCQKGLCAYTEEILCDEKYIDTLNWNDVKYNTSLTAEEKNKIQGDLEHFDESLKPQKAWLWDNLFVVHTHINCRVKHTKPIKYILKPDSPTYDPYKYLDFDYETGVFFPNIDLLENEKEEVSYMIEILGLNCLFSQRKKQLQEWKERIEVGLSVNPYRFITAWNMTLKNL</sequence>
<evidence type="ECO:0000313" key="2">
    <source>
        <dbReference type="Proteomes" id="UP000503482"/>
    </source>
</evidence>
<accession>A0AAE7B7J6</accession>
<dbReference type="Proteomes" id="UP000503482">
    <property type="component" value="Chromosome"/>
</dbReference>
<keyword evidence="2" id="KW-1185">Reference proteome</keyword>
<gene>
    <name evidence="1" type="ORF">AVENP_1209</name>
</gene>
<organism evidence="1 2">
    <name type="scientific">Arcobacter venerupis</name>
    <dbReference type="NCBI Taxonomy" id="1054033"/>
    <lineage>
        <taxon>Bacteria</taxon>
        <taxon>Pseudomonadati</taxon>
        <taxon>Campylobacterota</taxon>
        <taxon>Epsilonproteobacteria</taxon>
        <taxon>Campylobacterales</taxon>
        <taxon>Arcobacteraceae</taxon>
        <taxon>Arcobacter</taxon>
    </lineage>
</organism>
<dbReference type="EMBL" id="CP053840">
    <property type="protein sequence ID" value="QKF66764.1"/>
    <property type="molecule type" value="Genomic_DNA"/>
</dbReference>
<name>A0AAE7B7J6_9BACT</name>
<evidence type="ECO:0008006" key="3">
    <source>
        <dbReference type="Google" id="ProtNLM"/>
    </source>
</evidence>
<protein>
    <recommendedName>
        <fullName evidence="3">TIGR02646 family protein</fullName>
    </recommendedName>
</protein>
<dbReference type="RefSeq" id="WP_128358673.1">
    <property type="nucleotide sequence ID" value="NZ_CP053840.1"/>
</dbReference>
<proteinExistence type="predicted"/>
<dbReference type="AlphaFoldDB" id="A0AAE7B7J6"/>
<evidence type="ECO:0000313" key="1">
    <source>
        <dbReference type="EMBL" id="QKF66764.1"/>
    </source>
</evidence>
<dbReference type="KEGG" id="avp:AVENP_1209"/>
<reference evidence="1 2" key="1">
    <citation type="submission" date="2020-05" db="EMBL/GenBank/DDBJ databases">
        <title>Complete genome sequencing of Campylobacter and Arcobacter type strains.</title>
        <authorList>
            <person name="Miller W.G."/>
            <person name="Yee E."/>
        </authorList>
    </citation>
    <scope>NUCLEOTIDE SEQUENCE [LARGE SCALE GENOMIC DNA]</scope>
    <source>
        <strain evidence="1 2">LMG 26156</strain>
    </source>
</reference>